<organism evidence="3">
    <name type="scientific">Candidatus Atribacter allofermentans</name>
    <dbReference type="NCBI Taxonomy" id="1852833"/>
    <lineage>
        <taxon>Bacteria</taxon>
        <taxon>Pseudomonadati</taxon>
        <taxon>Atribacterota</taxon>
        <taxon>Atribacteria</taxon>
        <taxon>Atribacterales</taxon>
        <taxon>Atribacteraceae</taxon>
        <taxon>Atribacter</taxon>
    </lineage>
</organism>
<dbReference type="Proteomes" id="UP000485569">
    <property type="component" value="Unassembled WGS sequence"/>
</dbReference>
<gene>
    <name evidence="3" type="ORF">BWY41_01933</name>
</gene>
<comment type="similarity">
    <text evidence="2">Belongs to the bacterial solute-binding protein 1 family.</text>
</comment>
<dbReference type="EMBL" id="MWBQ01000199">
    <property type="protein sequence ID" value="OQA54729.1"/>
    <property type="molecule type" value="Genomic_DNA"/>
</dbReference>
<dbReference type="Gene3D" id="3.40.190.10">
    <property type="entry name" value="Periplasmic binding protein-like II"/>
    <property type="match status" value="2"/>
</dbReference>
<evidence type="ECO:0000256" key="2">
    <source>
        <dbReference type="ARBA" id="ARBA00008520"/>
    </source>
</evidence>
<protein>
    <submittedName>
        <fullName evidence="3">Bacterial extracellular solute-binding protein</fullName>
    </submittedName>
</protein>
<reference evidence="3" key="1">
    <citation type="submission" date="2017-02" db="EMBL/GenBank/DDBJ databases">
        <title>Delving into the versatile metabolic prowess of the omnipresent phylum Bacteroidetes.</title>
        <authorList>
            <person name="Nobu M.K."/>
            <person name="Mei R."/>
            <person name="Narihiro T."/>
            <person name="Kuroda K."/>
            <person name="Liu W.-T."/>
        </authorList>
    </citation>
    <scope>NUCLEOTIDE SEQUENCE</scope>
    <source>
        <strain evidence="3">ADurb.Bin276</strain>
    </source>
</reference>
<evidence type="ECO:0000313" key="3">
    <source>
        <dbReference type="EMBL" id="OQA54729.1"/>
    </source>
</evidence>
<dbReference type="InterPro" id="IPR050490">
    <property type="entry name" value="Bact_solute-bd_prot1"/>
</dbReference>
<comment type="caution">
    <text evidence="3">The sequence shown here is derived from an EMBL/GenBank/DDBJ whole genome shotgun (WGS) entry which is preliminary data.</text>
</comment>
<accession>A0A1V5SJK2</accession>
<dbReference type="PANTHER" id="PTHR43649">
    <property type="entry name" value="ARABINOSE-BINDING PROTEIN-RELATED"/>
    <property type="match status" value="1"/>
</dbReference>
<dbReference type="CDD" id="cd13585">
    <property type="entry name" value="PBP2_TMBP_like"/>
    <property type="match status" value="1"/>
</dbReference>
<evidence type="ECO:0000256" key="1">
    <source>
        <dbReference type="ARBA" id="ARBA00004418"/>
    </source>
</evidence>
<dbReference type="InterPro" id="IPR006059">
    <property type="entry name" value="SBP"/>
</dbReference>
<dbReference type="Pfam" id="PF01547">
    <property type="entry name" value="SBP_bac_1"/>
    <property type="match status" value="1"/>
</dbReference>
<comment type="subcellular location">
    <subcellularLocation>
        <location evidence="1">Periplasm</location>
    </subcellularLocation>
</comment>
<sequence length="426" mass="47839">MKKSLFILLLITITMGLLLIPGIVSAQNKVIINVLTQPRREWELLEQYLPEFEEKENIDVVFHYFAELERRSKSRLDASTKAGQYQVYYIDEANVAEFAVNNWLIPIKDYYPEEYDFADFSEPLVAVLTFNDITYGTPMTFEGNVMFYRKDLFERDGIAVPQTLDEYLEVVKHFHNPPELYGTAVRGLRGSGMNVWRFSPYLKMFGGQYLDENGVPVFNSPEAVKAVEYYIELIKHSPSPTLSWSDAMDNFNAGKVAIVEYANLKMDYTMDPKGSVVYDKVGYSKPAAGPMGAISNTAVHGLGISVAGCPTEELKVAAGKFIGWFTSKENEIRKVVAGSGLTNARKSTFASPEFAAAYPAEFVEAQVEMMKIQQMCILQIPEWPEIGDYLGVKLEELFTKAYAGQSYDIQAALDDAVAYAKEVLGK</sequence>
<dbReference type="PANTHER" id="PTHR43649:SF12">
    <property type="entry name" value="DIACETYLCHITOBIOSE BINDING PROTEIN DASA"/>
    <property type="match status" value="1"/>
</dbReference>
<dbReference type="GO" id="GO:0042597">
    <property type="term" value="C:periplasmic space"/>
    <property type="evidence" value="ECO:0007669"/>
    <property type="project" value="UniProtKB-SubCell"/>
</dbReference>
<dbReference type="SUPFAM" id="SSF53850">
    <property type="entry name" value="Periplasmic binding protein-like II"/>
    <property type="match status" value="1"/>
</dbReference>
<dbReference type="AlphaFoldDB" id="A0A1V5SJK2"/>
<proteinExistence type="inferred from homology"/>
<name>A0A1V5SJK2_9BACT</name>